<keyword evidence="4 5" id="KW-0472">Membrane</keyword>
<evidence type="ECO:0000256" key="5">
    <source>
        <dbReference type="SAM" id="Phobius"/>
    </source>
</evidence>
<feature type="transmembrane region" description="Helical" evidence="5">
    <location>
        <begin position="68"/>
        <end position="90"/>
    </location>
</feature>
<dbReference type="EMBL" id="PKPP01004220">
    <property type="protein sequence ID" value="PWA65455.1"/>
    <property type="molecule type" value="Genomic_DNA"/>
</dbReference>
<evidence type="ECO:0000256" key="3">
    <source>
        <dbReference type="ARBA" id="ARBA00022989"/>
    </source>
</evidence>
<evidence type="ECO:0000313" key="6">
    <source>
        <dbReference type="EMBL" id="PWA65455.1"/>
    </source>
</evidence>
<dbReference type="Proteomes" id="UP000245207">
    <property type="component" value="Unassembled WGS sequence"/>
</dbReference>
<reference evidence="6 7" key="1">
    <citation type="journal article" date="2018" name="Mol. Plant">
        <title>The genome of Artemisia annua provides insight into the evolution of Asteraceae family and artemisinin biosynthesis.</title>
        <authorList>
            <person name="Shen Q."/>
            <person name="Zhang L."/>
            <person name="Liao Z."/>
            <person name="Wang S."/>
            <person name="Yan T."/>
            <person name="Shi P."/>
            <person name="Liu M."/>
            <person name="Fu X."/>
            <person name="Pan Q."/>
            <person name="Wang Y."/>
            <person name="Lv Z."/>
            <person name="Lu X."/>
            <person name="Zhang F."/>
            <person name="Jiang W."/>
            <person name="Ma Y."/>
            <person name="Chen M."/>
            <person name="Hao X."/>
            <person name="Li L."/>
            <person name="Tang Y."/>
            <person name="Lv G."/>
            <person name="Zhou Y."/>
            <person name="Sun X."/>
            <person name="Brodelius P.E."/>
            <person name="Rose J.K.C."/>
            <person name="Tang K."/>
        </authorList>
    </citation>
    <scope>NUCLEOTIDE SEQUENCE [LARGE SCALE GENOMIC DNA]</scope>
    <source>
        <strain evidence="7">cv. Huhao1</strain>
        <tissue evidence="6">Leaf</tissue>
    </source>
</reference>
<comment type="caution">
    <text evidence="6">The sequence shown here is derived from an EMBL/GenBank/DDBJ whole genome shotgun (WGS) entry which is preliminary data.</text>
</comment>
<comment type="subcellular location">
    <subcellularLocation>
        <location evidence="1">Membrane</location>
        <topology evidence="1">Multi-pass membrane protein</topology>
    </subcellularLocation>
</comment>
<feature type="transmembrane region" description="Helical" evidence="5">
    <location>
        <begin position="152"/>
        <end position="176"/>
    </location>
</feature>
<proteinExistence type="predicted"/>
<feature type="transmembrane region" description="Helical" evidence="5">
    <location>
        <begin position="123"/>
        <end position="146"/>
    </location>
</feature>
<dbReference type="OrthoDB" id="7933078at2759"/>
<evidence type="ECO:0000256" key="4">
    <source>
        <dbReference type="ARBA" id="ARBA00023136"/>
    </source>
</evidence>
<evidence type="ECO:0000256" key="1">
    <source>
        <dbReference type="ARBA" id="ARBA00004141"/>
    </source>
</evidence>
<feature type="transmembrane region" description="Helical" evidence="5">
    <location>
        <begin position="35"/>
        <end position="56"/>
    </location>
</feature>
<dbReference type="AlphaFoldDB" id="A0A2U1MW06"/>
<name>A0A2U1MW06_ARTAN</name>
<sequence length="438" mass="48887">MSLSGKFDIETGPSRKLYPTMTESPELRWGFIRKVYVIVTIQLLLTVAGGALVVKFDHPIVRFFSTTTGGLISVDMGFLRCTVLFMLFCFHKSHPLNYVLLAIFTISLALPIGLACSFTHGKVILEAAILTTVMVVSLTLFTFWGAKRGHDFSFLGPFLFAALNMLIVFGLIQIFFPMGKITHMIYGDKLRRLLLADVRIFSKQHRLKNRLIHISSIDSDNEEDEDSKDYPRGFLIHQIYRAHGNVRNHEIERAGTIWASYFIAYQSGIHMSQSGEMGGGCIHVSGNTRLKIWQQEGEVTNFKAGFGVSCLKSANPLPTKVLEEPKVEKIDDDDDIDLRKSKSTSFISQFVAPIWLEPGTCSRKTKVLGKKAPTSTVLGNGGLKLRLPTRQAARRSRTPPPTVARTSVEHTHVTAAALTDKPVSELSFGCPHYKRLEQ</sequence>
<gene>
    <name evidence="6" type="ORF">CTI12_AA335530</name>
</gene>
<feature type="transmembrane region" description="Helical" evidence="5">
    <location>
        <begin position="96"/>
        <end position="116"/>
    </location>
</feature>
<evidence type="ECO:0000313" key="7">
    <source>
        <dbReference type="Proteomes" id="UP000245207"/>
    </source>
</evidence>
<accession>A0A2U1MW06</accession>
<evidence type="ECO:0000256" key="2">
    <source>
        <dbReference type="ARBA" id="ARBA00022692"/>
    </source>
</evidence>
<protein>
    <submittedName>
        <fullName evidence="6">Bax inhibitor-1 family protein</fullName>
    </submittedName>
</protein>
<dbReference type="PANTHER" id="PTHR23291">
    <property type="entry name" value="BAX INHIBITOR-RELATED"/>
    <property type="match status" value="1"/>
</dbReference>
<dbReference type="PANTHER" id="PTHR23291:SF31">
    <property type="entry name" value="PROTEIN LIFEGUARD 4"/>
    <property type="match status" value="1"/>
</dbReference>
<keyword evidence="2 5" id="KW-0812">Transmembrane</keyword>
<keyword evidence="3 5" id="KW-1133">Transmembrane helix</keyword>
<dbReference type="GO" id="GO:0016020">
    <property type="term" value="C:membrane"/>
    <property type="evidence" value="ECO:0007669"/>
    <property type="project" value="UniProtKB-SubCell"/>
</dbReference>
<keyword evidence="7" id="KW-1185">Reference proteome</keyword>
<dbReference type="Pfam" id="PF01027">
    <property type="entry name" value="Bax1-I"/>
    <property type="match status" value="1"/>
</dbReference>
<dbReference type="InterPro" id="IPR006214">
    <property type="entry name" value="Bax_inhibitor_1-related"/>
</dbReference>
<organism evidence="6 7">
    <name type="scientific">Artemisia annua</name>
    <name type="common">Sweet wormwood</name>
    <dbReference type="NCBI Taxonomy" id="35608"/>
    <lineage>
        <taxon>Eukaryota</taxon>
        <taxon>Viridiplantae</taxon>
        <taxon>Streptophyta</taxon>
        <taxon>Embryophyta</taxon>
        <taxon>Tracheophyta</taxon>
        <taxon>Spermatophyta</taxon>
        <taxon>Magnoliopsida</taxon>
        <taxon>eudicotyledons</taxon>
        <taxon>Gunneridae</taxon>
        <taxon>Pentapetalae</taxon>
        <taxon>asterids</taxon>
        <taxon>campanulids</taxon>
        <taxon>Asterales</taxon>
        <taxon>Asteraceae</taxon>
        <taxon>Asteroideae</taxon>
        <taxon>Anthemideae</taxon>
        <taxon>Artemisiinae</taxon>
        <taxon>Artemisia</taxon>
    </lineage>
</organism>